<feature type="region of interest" description="Disordered" evidence="1">
    <location>
        <begin position="50"/>
        <end position="89"/>
    </location>
</feature>
<dbReference type="SUPFAM" id="SSF46565">
    <property type="entry name" value="Chaperone J-domain"/>
    <property type="match status" value="1"/>
</dbReference>
<evidence type="ECO:0000256" key="1">
    <source>
        <dbReference type="SAM" id="MobiDB-lite"/>
    </source>
</evidence>
<evidence type="ECO:0000313" key="2">
    <source>
        <dbReference type="EMBL" id="KAK8092796.1"/>
    </source>
</evidence>
<comment type="caution">
    <text evidence="2">The sequence shown here is derived from an EMBL/GenBank/DDBJ whole genome shotgun (WGS) entry which is preliminary data.</text>
</comment>
<dbReference type="AlphaFoldDB" id="A0AAW0Q433"/>
<dbReference type="InterPro" id="IPR036869">
    <property type="entry name" value="J_dom_sf"/>
</dbReference>
<reference evidence="2 3" key="1">
    <citation type="submission" date="2023-01" db="EMBL/GenBank/DDBJ databases">
        <title>Analysis of 21 Apiospora genomes using comparative genomics revels a genus with tremendous synthesis potential of carbohydrate active enzymes and secondary metabolites.</title>
        <authorList>
            <person name="Sorensen T."/>
        </authorList>
    </citation>
    <scope>NUCLEOTIDE SEQUENCE [LARGE SCALE GENOMIC DNA]</scope>
    <source>
        <strain evidence="2 3">CBS 117206</strain>
    </source>
</reference>
<protein>
    <submittedName>
        <fullName evidence="2">Uncharacterized protein</fullName>
    </submittedName>
</protein>
<proteinExistence type="predicted"/>
<gene>
    <name evidence="2" type="ORF">PG999_014383</name>
</gene>
<keyword evidence="3" id="KW-1185">Reference proteome</keyword>
<evidence type="ECO:0000313" key="3">
    <source>
        <dbReference type="Proteomes" id="UP001392437"/>
    </source>
</evidence>
<organism evidence="2 3">
    <name type="scientific">Apiospora kogelbergensis</name>
    <dbReference type="NCBI Taxonomy" id="1337665"/>
    <lineage>
        <taxon>Eukaryota</taxon>
        <taxon>Fungi</taxon>
        <taxon>Dikarya</taxon>
        <taxon>Ascomycota</taxon>
        <taxon>Pezizomycotina</taxon>
        <taxon>Sordariomycetes</taxon>
        <taxon>Xylariomycetidae</taxon>
        <taxon>Amphisphaeriales</taxon>
        <taxon>Apiosporaceae</taxon>
        <taxon>Apiospora</taxon>
    </lineage>
</organism>
<accession>A0AAW0Q433</accession>
<name>A0AAW0Q433_9PEZI</name>
<dbReference type="Proteomes" id="UP001392437">
    <property type="component" value="Unassembled WGS sequence"/>
</dbReference>
<dbReference type="EMBL" id="JAQQWP010000012">
    <property type="protein sequence ID" value="KAK8092796.1"/>
    <property type="molecule type" value="Genomic_DNA"/>
</dbReference>
<sequence length="89" mass="9983">MPSKNQATSSGTSDPYQVLQVDRDANQATIDAAYQHLKAQLDQAHKTLSDLKSKEKEVKDEHRRQAINQQTWEDYQGAAALGPFRSLGR</sequence>
<feature type="compositionally biased region" description="Basic and acidic residues" evidence="1">
    <location>
        <begin position="50"/>
        <end position="64"/>
    </location>
</feature>